<accession>A0AAX4PFR7</accession>
<evidence type="ECO:0000313" key="6">
    <source>
        <dbReference type="EMBL" id="WZN64923.1"/>
    </source>
</evidence>
<dbReference type="InterPro" id="IPR056842">
    <property type="entry name" value="THADA-like_TPR_C"/>
</dbReference>
<feature type="domain" description="tRNA (32-2'-O)-methyltransferase regulator THADA-like TPR repeats region" evidence="4">
    <location>
        <begin position="666"/>
        <end position="955"/>
    </location>
</feature>
<keyword evidence="1" id="KW-0819">tRNA processing</keyword>
<evidence type="ECO:0000256" key="1">
    <source>
        <dbReference type="ARBA" id="ARBA00022694"/>
    </source>
</evidence>
<keyword evidence="7" id="KW-1185">Reference proteome</keyword>
<feature type="region of interest" description="Disordered" evidence="2">
    <location>
        <begin position="451"/>
        <end position="527"/>
    </location>
</feature>
<protein>
    <submittedName>
        <fullName evidence="6">DUF2428 domain-containing protein</fullName>
    </submittedName>
</protein>
<dbReference type="EMBL" id="CP151510">
    <property type="protein sequence ID" value="WZN64923.1"/>
    <property type="molecule type" value="Genomic_DNA"/>
</dbReference>
<name>A0AAX4PFR7_9CHLO</name>
<feature type="domain" description="DUF2428" evidence="3">
    <location>
        <begin position="1147"/>
        <end position="1400"/>
    </location>
</feature>
<dbReference type="GO" id="GO:0005829">
    <property type="term" value="C:cytosol"/>
    <property type="evidence" value="ECO:0007669"/>
    <property type="project" value="TreeGrafter"/>
</dbReference>
<dbReference type="GO" id="GO:0030488">
    <property type="term" value="P:tRNA methylation"/>
    <property type="evidence" value="ECO:0007669"/>
    <property type="project" value="TreeGrafter"/>
</dbReference>
<dbReference type="Pfam" id="PF25150">
    <property type="entry name" value="TPR_Trm732"/>
    <property type="match status" value="1"/>
</dbReference>
<evidence type="ECO:0000256" key="2">
    <source>
        <dbReference type="SAM" id="MobiDB-lite"/>
    </source>
</evidence>
<dbReference type="Pfam" id="PF10350">
    <property type="entry name" value="DUF2428"/>
    <property type="match status" value="1"/>
</dbReference>
<dbReference type="InterPro" id="IPR019442">
    <property type="entry name" value="THADA/TRM732_DUF2428"/>
</dbReference>
<proteinExistence type="predicted"/>
<gene>
    <name evidence="6" type="ORF">HKI87_10g64800</name>
</gene>
<feature type="compositionally biased region" description="Basic and acidic residues" evidence="2">
    <location>
        <begin position="461"/>
        <end position="470"/>
    </location>
</feature>
<evidence type="ECO:0000313" key="7">
    <source>
        <dbReference type="Proteomes" id="UP001472866"/>
    </source>
</evidence>
<dbReference type="PANTHER" id="PTHR14387">
    <property type="entry name" value="THADA/DEATH RECEPTOR INTERACTING PROTEIN"/>
    <property type="match status" value="1"/>
</dbReference>
<dbReference type="InterPro" id="IPR056843">
    <property type="entry name" value="THADA-like_TPR"/>
</dbReference>
<reference evidence="6 7" key="1">
    <citation type="submission" date="2024-03" db="EMBL/GenBank/DDBJ databases">
        <title>Complete genome sequence of the green alga Chloropicon roscoffensis RCC1871.</title>
        <authorList>
            <person name="Lemieux C."/>
            <person name="Pombert J.-F."/>
            <person name="Otis C."/>
            <person name="Turmel M."/>
        </authorList>
    </citation>
    <scope>NUCLEOTIDE SEQUENCE [LARGE SCALE GENOMIC DNA]</scope>
    <source>
        <strain evidence="6 7">RCC1871</strain>
    </source>
</reference>
<organism evidence="6 7">
    <name type="scientific">Chloropicon roscoffensis</name>
    <dbReference type="NCBI Taxonomy" id="1461544"/>
    <lineage>
        <taxon>Eukaryota</taxon>
        <taxon>Viridiplantae</taxon>
        <taxon>Chlorophyta</taxon>
        <taxon>Chloropicophyceae</taxon>
        <taxon>Chloropicales</taxon>
        <taxon>Chloropicaceae</taxon>
        <taxon>Chloropicon</taxon>
    </lineage>
</organism>
<dbReference type="Pfam" id="PF25151">
    <property type="entry name" value="TPR_Trm732_C"/>
    <property type="match status" value="1"/>
</dbReference>
<dbReference type="Proteomes" id="UP001472866">
    <property type="component" value="Chromosome 10"/>
</dbReference>
<dbReference type="PANTHER" id="PTHR14387:SF0">
    <property type="entry name" value="DUF2428 DOMAIN-CONTAINING PROTEIN"/>
    <property type="match status" value="1"/>
</dbReference>
<feature type="compositionally biased region" description="Acidic residues" evidence="2">
    <location>
        <begin position="475"/>
        <end position="506"/>
    </location>
</feature>
<evidence type="ECO:0000259" key="5">
    <source>
        <dbReference type="Pfam" id="PF25151"/>
    </source>
</evidence>
<dbReference type="InterPro" id="IPR051954">
    <property type="entry name" value="tRNA_methyltransferase_THADA"/>
</dbReference>
<evidence type="ECO:0000259" key="4">
    <source>
        <dbReference type="Pfam" id="PF25150"/>
    </source>
</evidence>
<feature type="domain" description="tRNA (32-2'-O)-methyltransferase regulator THADA-like C-terminal TPR repeats region" evidence="5">
    <location>
        <begin position="1402"/>
        <end position="1580"/>
    </location>
</feature>
<evidence type="ECO:0000259" key="3">
    <source>
        <dbReference type="Pfam" id="PF10350"/>
    </source>
</evidence>
<sequence length="2108" mass="225529">MCAARLNHHIKRRLWKEQGTRFTDEYLSEVRRAAQEAEELPKGDDRVASLARTLSHFCGIGNTYGEVAALKTLWAAIGSAVRDGGGGAHGDLLRRLVGFVAQIAFFDNSRALHRQLLSNASRLPSPFLGHWKEATALRIREACDRSRGGALRRDAKVVGRGEGDDTLGLAREVLSISKTLMSLQCYPAFRDALGGECLNIAMALALALGRVCRNAEDGGIVSPSIAELCQEAANVLVSVVQNHRDSMAPSMSSSLGGDGEESAVGQVALSALGVLHCQAMPRDVMTTAAVALWTLVFADPSCGGDPDVCALWATEAAFLPPEGGARVVAMSGRCQNEGDQGDESSSEVHRVLAARGTSLAAQVGGLGEFGSLCSLRGLLSALPTASFSSDLLLVEGEKRGEPWSLMLQGVLPTACRKVRESPDSHTKYHALCVLDVALRSWAQCLRSRLKGGKTGATAGRGRGDAGREDAGAAVGDEEEEGLDLGIFDEDAEDDTDENDEEDDTEEKGEAGEEGKAAAGEGEGLDGMHGALAPSDLLGLAALVSSSWEDPLSLIVRTSHSCYGSLLECHDLQCRLIGVDPLPLLKKLCDGLTAVGFHKKGIYTPLMHLSKRLGPLRTLELCPNCIRESIGTAGHANDATCTAAAGFLKHFSRTLLSEGLRSDLRAWMDTWQGPLTAALVHQGQGARQNASLYLLPIFLEADPRCLAVLLSSLLSRKNEEGLGQNEVAAAVSVLKCAKGLDLISRVEEELKCPEGECVWLDKVVPRSAIVSSLDSTRVETLELLCASWKKTSLPGRGELDLLRRAIPVELTCASMGFRSRFVTLLSKFFERILIATRSARSRRRADDRWRAEHGKGREAKEAAEDEEAELRECISFLIWLRGHLSRCLYPGAPVTRRQLALDLLVAMARVFRVNGGSGGEEEGEGEFHPLEGGPLVGAGTTKVLVSNVADSWDDVRASAAGILCALPLPLPGLDTEVEVTRALCFAKSLLVSAQVRESDAGASLARVLAKRYAAELGWEMRIHPDASVTAVTNSKLGSPAGAEATLPLLRSALFLVDDQVSQAKQDLHSSCLQGLAHGGLLLCRYLLEDLHAAGAQTLRRVDCLALAREVLPRVLAATRCSAWAVSQQDELNVGAGEAEGDFSTETFSAETGEGEGEESIAPAARVIINGSWLTIKEVGAVTGRLARMLLTPGTQREEGGGRAREEVAAILERLGDNLLEILEEVKHNGASEKAHLGLTDLVGPLLETGDPKLEGMPYAWLSRLRRHALRPHQTGSDIVRRSAGLPFALVALAKAEPKGLPKKLLPLGMRTFLDIASAGPGAGAGDDGDGGGPGGRAFITTFPSAGDAGIVLNVLSYFPRVHALNMLSKVFNDSELATDTSGFYADGLKLAIRGFADERWEVRNGASQLYSTLVVRMIGFKNVWRVETSRKAITSSEFFDRFGALHAFFRVELEEATESLGACQGGGDDDDDGGDTRVLPATLVHPSLLPILGVLSRLGGSLKEGENDALSPRRLAPLVQRCCLAQSLALRNLAADSFSPLVPPSEAPTCWRDLAQRAKALASGEETGGANALHGAARQLRVLCERNAPDLRLQDREDMVEAIAETLGDLAECCSRRLVSCPFARSEAVEAAYYAAKFALQGACKNQRSKILLWESFAGMDAVTGVTGGGRGEYEFEAAVARLVVALLGHARGVGADLHGDLASRLRATALSNLRSERYEVRLATLEEVESRWDDLHSGGLDPAALHGALREAVAAEGHHGALSVALRLLGRLSRHDEEVLAEYSTPSQLREDAAVALAVALEPTHEALRSDALSCSGHLASAALRLGEATHHKEKEDEQEQDLEFLGVLSALVDLASEFAEPGRRLPLRRSACSCLFASGLARRLPSFSMRLRAWVAACTLLQDEDDALRGWCGEEVGGAIGCGGVQASVVLSRLHDHLTLEHGKDPEYRDWLLWSAATNAGSSGSCPPSAARRLFDREEDNPSRERLLSLQLALLQIVRLAGDEAQTKLRAYLRDFWGEDDNVTRGAGRAPPDPFDADGFLHSYAVLCRAQAALQAGLVDGNDERVVELAGWWGGEALPPLLQDLMDGVLASAEGRADGFDAFFLAR</sequence>